<name>A0A8S3Y4X4_PARAO</name>
<keyword evidence="6" id="KW-1185">Reference proteome</keyword>
<dbReference type="Proteomes" id="UP000691718">
    <property type="component" value="Unassembled WGS sequence"/>
</dbReference>
<comment type="caution">
    <text evidence="5">The sequence shown here is derived from an EMBL/GenBank/DDBJ whole genome shotgun (WGS) entry which is preliminary data.</text>
</comment>
<dbReference type="CDD" id="cd02440">
    <property type="entry name" value="AdoMet_MTases"/>
    <property type="match status" value="1"/>
</dbReference>
<dbReference type="GO" id="GO:0016274">
    <property type="term" value="F:protein-arginine N-methyltransferase activity"/>
    <property type="evidence" value="ECO:0007669"/>
    <property type="project" value="InterPro"/>
</dbReference>
<dbReference type="GO" id="GO:0032259">
    <property type="term" value="P:methylation"/>
    <property type="evidence" value="ECO:0007669"/>
    <property type="project" value="UniProtKB-KW"/>
</dbReference>
<dbReference type="EMBL" id="CAJQZP010001557">
    <property type="protein sequence ID" value="CAG5053819.1"/>
    <property type="molecule type" value="Genomic_DNA"/>
</dbReference>
<accession>A0A8S3Y4X4</accession>
<dbReference type="InterPro" id="IPR025799">
    <property type="entry name" value="Arg_MeTrfase"/>
</dbReference>
<dbReference type="GO" id="GO:0005634">
    <property type="term" value="C:nucleus"/>
    <property type="evidence" value="ECO:0007669"/>
    <property type="project" value="TreeGrafter"/>
</dbReference>
<protein>
    <submittedName>
        <fullName evidence="5">(apollo) hypothetical protein</fullName>
    </submittedName>
</protein>
<keyword evidence="2" id="KW-0808">Transferase</keyword>
<dbReference type="PANTHER" id="PTHR11006:SF60">
    <property type="entry name" value="PROTEIN ARGININE N-METHYLTRANSFERASE 9"/>
    <property type="match status" value="1"/>
</dbReference>
<dbReference type="OrthoDB" id="5980806at2759"/>
<keyword evidence="1" id="KW-0489">Methyltransferase</keyword>
<reference evidence="5" key="1">
    <citation type="submission" date="2021-04" db="EMBL/GenBank/DDBJ databases">
        <authorList>
            <person name="Tunstrom K."/>
        </authorList>
    </citation>
    <scope>NUCLEOTIDE SEQUENCE</scope>
</reference>
<feature type="domain" description="Protein arginine N-methyltransferase" evidence="4">
    <location>
        <begin position="321"/>
        <end position="418"/>
    </location>
</feature>
<organism evidence="5 6">
    <name type="scientific">Parnassius apollo</name>
    <name type="common">Apollo butterfly</name>
    <name type="synonym">Papilio apollo</name>
    <dbReference type="NCBI Taxonomy" id="110799"/>
    <lineage>
        <taxon>Eukaryota</taxon>
        <taxon>Metazoa</taxon>
        <taxon>Ecdysozoa</taxon>
        <taxon>Arthropoda</taxon>
        <taxon>Hexapoda</taxon>
        <taxon>Insecta</taxon>
        <taxon>Pterygota</taxon>
        <taxon>Neoptera</taxon>
        <taxon>Endopterygota</taxon>
        <taxon>Lepidoptera</taxon>
        <taxon>Glossata</taxon>
        <taxon>Ditrysia</taxon>
        <taxon>Papilionoidea</taxon>
        <taxon>Papilionidae</taxon>
        <taxon>Parnassiinae</taxon>
        <taxon>Parnassini</taxon>
        <taxon>Parnassius</taxon>
        <taxon>Parnassius</taxon>
    </lineage>
</organism>
<keyword evidence="3" id="KW-0949">S-adenosyl-L-methionine</keyword>
<dbReference type="GO" id="GO:0042054">
    <property type="term" value="F:histone methyltransferase activity"/>
    <property type="evidence" value="ECO:0007669"/>
    <property type="project" value="TreeGrafter"/>
</dbReference>
<gene>
    <name evidence="5" type="ORF">PAPOLLO_LOCUS25765</name>
</gene>
<evidence type="ECO:0000313" key="6">
    <source>
        <dbReference type="Proteomes" id="UP000691718"/>
    </source>
</evidence>
<dbReference type="AlphaFoldDB" id="A0A8S3Y4X4"/>
<dbReference type="Pfam" id="PF22528">
    <property type="entry name" value="PRMT_C"/>
    <property type="match status" value="1"/>
</dbReference>
<dbReference type="PANTHER" id="PTHR11006">
    <property type="entry name" value="PROTEIN ARGININE N-METHYLTRANSFERASE"/>
    <property type="match status" value="1"/>
</dbReference>
<evidence type="ECO:0000256" key="1">
    <source>
        <dbReference type="ARBA" id="ARBA00022603"/>
    </source>
</evidence>
<evidence type="ECO:0000256" key="3">
    <source>
        <dbReference type="ARBA" id="ARBA00022691"/>
    </source>
</evidence>
<evidence type="ECO:0000256" key="2">
    <source>
        <dbReference type="ARBA" id="ARBA00022679"/>
    </source>
</evidence>
<proteinExistence type="predicted"/>
<dbReference type="InterPro" id="IPR055135">
    <property type="entry name" value="PRMT_dom"/>
</dbReference>
<sequence>MAEAARDYLTYARQLSTNGCYSKAFDLYILAFDKNPQLKNLFEPEFQIVLMRLNEILAAAGKIEDIFTNFGRAIKTFPDNIYLLNEIGKYLYKFGYYTEAWCHFQKALKTDSGFVNAEKNLNSVKNLLVERWHFRMLNDKIRNEAYRAAIHATITPIKDSVIDVGTGTGLLALYAYERKPMVITACDGSEVMTKIAEDISQDMGIINMIILNKMSTSMNYKDIGGKRSLLITEMFDAGLFGEHILQTLSHAWEYLLSDIGRVLPNKAEFFVAAANCNHLHLKYQLGDNAKALLNIPMVNVHILTYDETYDCEDVHLFKDIKYITEPKSLIKVDFNDYDDIQDKLYRCEPFSVEFGALEDGEINTVIGWFKLYLTENITITTDPRADNRCNAWQQAVFFDNIPKKVKKNETIISQFLMNSGKLTMLPDCNSDIMRISPETLRFLNDSDYMKMITGCIGMACVYLGQMIDMSEMSIVDLCPFPVFGMHMLKRGAKSLVCYAKTCNDEEFIIRVFKDNNIDLSKVNVLVGDDWTQDTFTDEKYHAIFCNTFELCGEIDLRQKDIAQHLKNAHLLQGGLFMPSNITIMCQLVNCHWLDINNRVYDENVSNYKVGVHLNKYQVSQNFCIDLSHLDYTPITEPTSLGSYTSGIRSEVVNIPVINNGDANAILCWYKIELMEDLGEISTNRSNSFIDNLAFLANPKIHMTSGELANVLRCVDPDGAFKLMIDVETT</sequence>
<evidence type="ECO:0000313" key="5">
    <source>
        <dbReference type="EMBL" id="CAG5053819.1"/>
    </source>
</evidence>
<evidence type="ECO:0000259" key="4">
    <source>
        <dbReference type="Pfam" id="PF22528"/>
    </source>
</evidence>